<evidence type="ECO:0000256" key="1">
    <source>
        <dbReference type="ARBA" id="ARBA00007277"/>
    </source>
</evidence>
<dbReference type="InterPro" id="IPR017946">
    <property type="entry name" value="PLC-like_Pdiesterase_TIM-brl"/>
</dbReference>
<proteinExistence type="inferred from homology"/>
<evidence type="ECO:0000256" key="2">
    <source>
        <dbReference type="SAM" id="Phobius"/>
    </source>
</evidence>
<dbReference type="PANTHER" id="PTHR46320:SF1">
    <property type="entry name" value="GLYCEROPHOSPHODIESTER PHOSPHODIESTERASE 1"/>
    <property type="match status" value="1"/>
</dbReference>
<comment type="similarity">
    <text evidence="1">Belongs to the glycerophosphoryl diester phosphodiesterase family.</text>
</comment>
<keyword evidence="2" id="KW-0812">Transmembrane</keyword>
<protein>
    <recommendedName>
        <fullName evidence="3">GP-PDE domain-containing protein</fullName>
    </recommendedName>
</protein>
<dbReference type="SUPFAM" id="SSF51695">
    <property type="entry name" value="PLC-like phosphodiesterases"/>
    <property type="match status" value="1"/>
</dbReference>
<keyword evidence="2" id="KW-0472">Membrane</keyword>
<dbReference type="EMBL" id="JAGEUA010000002">
    <property type="protein sequence ID" value="KAL1005752.1"/>
    <property type="molecule type" value="Genomic_DNA"/>
</dbReference>
<dbReference type="PROSITE" id="PS51704">
    <property type="entry name" value="GP_PDE"/>
    <property type="match status" value="1"/>
</dbReference>
<comment type="caution">
    <text evidence="4">The sequence shown here is derived from an EMBL/GenBank/DDBJ whole genome shotgun (WGS) entry which is preliminary data.</text>
</comment>
<keyword evidence="5" id="KW-1185">Reference proteome</keyword>
<dbReference type="Proteomes" id="UP001557470">
    <property type="component" value="Unassembled WGS sequence"/>
</dbReference>
<evidence type="ECO:0000259" key="3">
    <source>
        <dbReference type="PROSITE" id="PS51704"/>
    </source>
</evidence>
<sequence>MLQIGDEVALFSVVFAVVFLGTRSPLWSTTFTACLYAFLIIFRFPQVPHSRARQVLRPAKNAASGGVSMVAHRGGGHDAPENTMAAIREAHRNGATGVELDLEFTSDGVPILMHDETVDRTTNGSGPLSQISFSELSQLDAAAKHRFRCWRVLPGWARIVINIRTSWRDVL</sequence>
<keyword evidence="2" id="KW-1133">Transmembrane helix</keyword>
<evidence type="ECO:0000313" key="4">
    <source>
        <dbReference type="EMBL" id="KAL1005752.1"/>
    </source>
</evidence>
<organism evidence="4 5">
    <name type="scientific">Umbra pygmaea</name>
    <name type="common">Eastern mudminnow</name>
    <dbReference type="NCBI Taxonomy" id="75934"/>
    <lineage>
        <taxon>Eukaryota</taxon>
        <taxon>Metazoa</taxon>
        <taxon>Chordata</taxon>
        <taxon>Craniata</taxon>
        <taxon>Vertebrata</taxon>
        <taxon>Euteleostomi</taxon>
        <taxon>Actinopterygii</taxon>
        <taxon>Neopterygii</taxon>
        <taxon>Teleostei</taxon>
        <taxon>Protacanthopterygii</taxon>
        <taxon>Esociformes</taxon>
        <taxon>Umbridae</taxon>
        <taxon>Umbra</taxon>
    </lineage>
</organism>
<accession>A0ABD0XD69</accession>
<gene>
    <name evidence="4" type="ORF">UPYG_G00063530</name>
</gene>
<dbReference type="Pfam" id="PF03009">
    <property type="entry name" value="GDPD"/>
    <property type="match status" value="1"/>
</dbReference>
<evidence type="ECO:0000313" key="5">
    <source>
        <dbReference type="Proteomes" id="UP001557470"/>
    </source>
</evidence>
<dbReference type="AlphaFoldDB" id="A0ABD0XD69"/>
<name>A0ABD0XD69_UMBPY</name>
<feature type="transmembrane region" description="Helical" evidence="2">
    <location>
        <begin position="26"/>
        <end position="44"/>
    </location>
</feature>
<dbReference type="PANTHER" id="PTHR46320">
    <property type="entry name" value="GLYCEROPHOSPHODIESTER PHOSPHODIESTERASE 1"/>
    <property type="match status" value="1"/>
</dbReference>
<feature type="domain" description="GP-PDE" evidence="3">
    <location>
        <begin position="67"/>
        <end position="171"/>
    </location>
</feature>
<dbReference type="Gene3D" id="3.20.20.190">
    <property type="entry name" value="Phosphatidylinositol (PI) phosphodiesterase"/>
    <property type="match status" value="1"/>
</dbReference>
<reference evidence="4 5" key="1">
    <citation type="submission" date="2024-06" db="EMBL/GenBank/DDBJ databases">
        <authorList>
            <person name="Pan Q."/>
            <person name="Wen M."/>
            <person name="Jouanno E."/>
            <person name="Zahm M."/>
            <person name="Klopp C."/>
            <person name="Cabau C."/>
            <person name="Louis A."/>
            <person name="Berthelot C."/>
            <person name="Parey E."/>
            <person name="Roest Crollius H."/>
            <person name="Montfort J."/>
            <person name="Robinson-Rechavi M."/>
            <person name="Bouchez O."/>
            <person name="Lampietro C."/>
            <person name="Lopez Roques C."/>
            <person name="Donnadieu C."/>
            <person name="Postlethwait J."/>
            <person name="Bobe J."/>
            <person name="Verreycken H."/>
            <person name="Guiguen Y."/>
        </authorList>
    </citation>
    <scope>NUCLEOTIDE SEQUENCE [LARGE SCALE GENOMIC DNA]</scope>
    <source>
        <strain evidence="4">Up_M1</strain>
        <tissue evidence="4">Testis</tissue>
    </source>
</reference>
<dbReference type="InterPro" id="IPR030395">
    <property type="entry name" value="GP_PDE_dom"/>
</dbReference>